<organism evidence="4 5">
    <name type="scientific">Granulicella aggregans</name>
    <dbReference type="NCBI Taxonomy" id="474949"/>
    <lineage>
        <taxon>Bacteria</taxon>
        <taxon>Pseudomonadati</taxon>
        <taxon>Acidobacteriota</taxon>
        <taxon>Terriglobia</taxon>
        <taxon>Terriglobales</taxon>
        <taxon>Acidobacteriaceae</taxon>
        <taxon>Granulicella</taxon>
    </lineage>
</organism>
<dbReference type="InterPro" id="IPR038152">
    <property type="entry name" value="Carbam_trans_C_sf"/>
</dbReference>
<evidence type="ECO:0000256" key="1">
    <source>
        <dbReference type="ARBA" id="ARBA00006129"/>
    </source>
</evidence>
<dbReference type="Gene3D" id="3.30.420.40">
    <property type="match status" value="2"/>
</dbReference>
<sequence>MGISASHHNASVCIVRDGELCVAIQEERLSGQKRRGFAAADSNLSVPYCLETAGIAPADLDMIVVSTAGFTADNPRNDLRLNAQLCPIVHSTPHLTIPHHLAHAISSYALSGFNEAAILVVDGLGSPFRDLTADEKAQVARSFPDGWEHTSLYHARGRSLRCLEKHLTPDRQWLKANGTGMSSFFSFGAMYSAVATQIFGDPLEAGKVMGLAPFGRSTYEPNAFFFPSGREFVFRDEVTQAFRHPERWPNRQDDYKNLAASVQAALGDAVLDLATRLQKLTGSTRFCYAGGVALNCTINEALHGSRQFSEIFIPPAAEDSGVAIGAAYFGLWELTGEKAETPRLSSDTTGKRYSHNLLSQLASPQIFNVVIKPNRSDTLQEAAERLATGQVCGWLEGGSEFGPRSLGKRSIFADPRGPSMKAKLNTLKGREAFRPLAPIVLLEKASEWFEAEPPLSSPFMLRNWRVKPEAVRTIPAVVHVDNTARVQTVSRLDSPVVWDLLTRFESLTGIPLLVNTSFNIAGEPIVEDPEDAIWSFLGLHLDFLVIEGAIVTRSGTETSILDTIPSLTRINVLSIARGENGYHLVETMPNSASGIGGQSSLCRLSDHQMEILRLIDGKMDGWALLETIRTNSKRMNSELLEKAIVLLRRQRLISLDVASFSVNEAKDTPAETSLNRPYTDAEQ</sequence>
<keyword evidence="5" id="KW-1185">Reference proteome</keyword>
<dbReference type="PANTHER" id="PTHR34847">
    <property type="entry name" value="NODULATION PROTEIN U"/>
    <property type="match status" value="1"/>
</dbReference>
<dbReference type="InterPro" id="IPR003696">
    <property type="entry name" value="Carbtransf_dom"/>
</dbReference>
<keyword evidence="4" id="KW-0808">Transferase</keyword>
<dbReference type="InterPro" id="IPR051338">
    <property type="entry name" value="NodU/CmcH_Carbamoyltrnsfr"/>
</dbReference>
<protein>
    <submittedName>
        <fullName evidence="4">Carbamoyltransferase</fullName>
        <ecNumber evidence="4">2.1.3.-</ecNumber>
    </submittedName>
</protein>
<evidence type="ECO:0000259" key="3">
    <source>
        <dbReference type="Pfam" id="PF16861"/>
    </source>
</evidence>
<feature type="domain" description="Carbamoyltransferase" evidence="2">
    <location>
        <begin position="1"/>
        <end position="67"/>
    </location>
</feature>
<dbReference type="SUPFAM" id="SSF55821">
    <property type="entry name" value="YrdC/RibB"/>
    <property type="match status" value="1"/>
</dbReference>
<proteinExistence type="inferred from homology"/>
<dbReference type="Pfam" id="PF02543">
    <property type="entry name" value="Carbam_trans_N"/>
    <property type="match status" value="2"/>
</dbReference>
<comment type="similarity">
    <text evidence="1">Belongs to the NodU/CmcH family.</text>
</comment>
<evidence type="ECO:0000313" key="4">
    <source>
        <dbReference type="EMBL" id="MBB5057414.1"/>
    </source>
</evidence>
<dbReference type="PANTHER" id="PTHR34847:SF1">
    <property type="entry name" value="NODULATION PROTEIN U"/>
    <property type="match status" value="1"/>
</dbReference>
<accession>A0A7W7ZCI6</accession>
<comment type="caution">
    <text evidence="4">The sequence shown here is derived from an EMBL/GenBank/DDBJ whole genome shotgun (WGS) entry which is preliminary data.</text>
</comment>
<reference evidence="4 5" key="1">
    <citation type="submission" date="2020-08" db="EMBL/GenBank/DDBJ databases">
        <title>Genomic Encyclopedia of Type Strains, Phase IV (KMG-V): Genome sequencing to study the core and pangenomes of soil and plant-associated prokaryotes.</title>
        <authorList>
            <person name="Whitman W."/>
        </authorList>
    </citation>
    <scope>NUCLEOTIDE SEQUENCE [LARGE SCALE GENOMIC DNA]</scope>
    <source>
        <strain evidence="4 5">M8UP14</strain>
    </source>
</reference>
<feature type="domain" description="Carbamoyltransferase C-terminal" evidence="3">
    <location>
        <begin position="383"/>
        <end position="552"/>
    </location>
</feature>
<evidence type="ECO:0000259" key="2">
    <source>
        <dbReference type="Pfam" id="PF02543"/>
    </source>
</evidence>
<dbReference type="Gene3D" id="3.90.870.20">
    <property type="entry name" value="Carbamoyltransferase, C-terminal domain"/>
    <property type="match status" value="1"/>
</dbReference>
<dbReference type="Pfam" id="PF16861">
    <property type="entry name" value="Carbam_trans_C"/>
    <property type="match status" value="1"/>
</dbReference>
<name>A0A7W7ZCI6_9BACT</name>
<evidence type="ECO:0000313" key="5">
    <source>
        <dbReference type="Proteomes" id="UP000540989"/>
    </source>
</evidence>
<dbReference type="RefSeq" id="WP_184216333.1">
    <property type="nucleotide sequence ID" value="NZ_JACHIP010000003.1"/>
</dbReference>
<dbReference type="SUPFAM" id="SSF53067">
    <property type="entry name" value="Actin-like ATPase domain"/>
    <property type="match status" value="1"/>
</dbReference>
<dbReference type="InterPro" id="IPR031730">
    <property type="entry name" value="Carbam_trans_C"/>
</dbReference>
<dbReference type="EC" id="2.1.3.-" evidence="4"/>
<dbReference type="AlphaFoldDB" id="A0A7W7ZCI6"/>
<dbReference type="GO" id="GO:0016740">
    <property type="term" value="F:transferase activity"/>
    <property type="evidence" value="ECO:0007669"/>
    <property type="project" value="UniProtKB-KW"/>
</dbReference>
<dbReference type="InterPro" id="IPR043129">
    <property type="entry name" value="ATPase_NBD"/>
</dbReference>
<gene>
    <name evidence="4" type="ORF">HDF16_002120</name>
</gene>
<dbReference type="CDD" id="cd24098">
    <property type="entry name" value="ASKHA_NBD_TobZ_N"/>
    <property type="match status" value="1"/>
</dbReference>
<feature type="domain" description="Carbamoyltransferase" evidence="2">
    <location>
        <begin position="91"/>
        <end position="327"/>
    </location>
</feature>
<dbReference type="EMBL" id="JACHIP010000003">
    <property type="protein sequence ID" value="MBB5057414.1"/>
    <property type="molecule type" value="Genomic_DNA"/>
</dbReference>
<dbReference type="Proteomes" id="UP000540989">
    <property type="component" value="Unassembled WGS sequence"/>
</dbReference>
<dbReference type="InterPro" id="IPR017945">
    <property type="entry name" value="DHBP_synth_RibB-like_a/b_dom"/>
</dbReference>